<dbReference type="AlphaFoldDB" id="A0A383ANH4"/>
<organism evidence="1">
    <name type="scientific">marine metagenome</name>
    <dbReference type="NCBI Taxonomy" id="408172"/>
    <lineage>
        <taxon>unclassified sequences</taxon>
        <taxon>metagenomes</taxon>
        <taxon>ecological metagenomes</taxon>
    </lineage>
</organism>
<evidence type="ECO:0000313" key="1">
    <source>
        <dbReference type="EMBL" id="SVE09153.1"/>
    </source>
</evidence>
<dbReference type="EMBL" id="UINC01193504">
    <property type="protein sequence ID" value="SVE09153.1"/>
    <property type="molecule type" value="Genomic_DNA"/>
</dbReference>
<name>A0A383ANH4_9ZZZZ</name>
<feature type="non-terminal residue" evidence="1">
    <location>
        <position position="54"/>
    </location>
</feature>
<sequence length="54" mass="6260">MRKLLIGILLTTSLFGQGFEGAFQNFFKYSTVYAGFNLTSPKWEDDRYKLSMID</sequence>
<gene>
    <name evidence="1" type="ORF">METZ01_LOCUS462007</name>
</gene>
<accession>A0A383ANH4</accession>
<proteinExistence type="predicted"/>
<reference evidence="1" key="1">
    <citation type="submission" date="2018-05" db="EMBL/GenBank/DDBJ databases">
        <authorList>
            <person name="Lanie J.A."/>
            <person name="Ng W.-L."/>
            <person name="Kazmierczak K.M."/>
            <person name="Andrzejewski T.M."/>
            <person name="Davidsen T.M."/>
            <person name="Wayne K.J."/>
            <person name="Tettelin H."/>
            <person name="Glass J.I."/>
            <person name="Rusch D."/>
            <person name="Podicherti R."/>
            <person name="Tsui H.-C.T."/>
            <person name="Winkler M.E."/>
        </authorList>
    </citation>
    <scope>NUCLEOTIDE SEQUENCE</scope>
</reference>
<protein>
    <submittedName>
        <fullName evidence="1">Uncharacterized protein</fullName>
    </submittedName>
</protein>